<accession>A0AAV0W569</accession>
<dbReference type="AlphaFoldDB" id="A0AAV0W569"/>
<evidence type="ECO:0000313" key="3">
    <source>
        <dbReference type="Proteomes" id="UP001160148"/>
    </source>
</evidence>
<name>A0AAV0W569_9HEMI</name>
<reference evidence="2 3" key="1">
    <citation type="submission" date="2023-01" db="EMBL/GenBank/DDBJ databases">
        <authorList>
            <person name="Whitehead M."/>
        </authorList>
    </citation>
    <scope>NUCLEOTIDE SEQUENCE [LARGE SCALE GENOMIC DNA]</scope>
</reference>
<evidence type="ECO:0000256" key="1">
    <source>
        <dbReference type="SAM" id="MobiDB-lite"/>
    </source>
</evidence>
<organism evidence="2 3">
    <name type="scientific">Macrosiphum euphorbiae</name>
    <name type="common">potato aphid</name>
    <dbReference type="NCBI Taxonomy" id="13131"/>
    <lineage>
        <taxon>Eukaryota</taxon>
        <taxon>Metazoa</taxon>
        <taxon>Ecdysozoa</taxon>
        <taxon>Arthropoda</taxon>
        <taxon>Hexapoda</taxon>
        <taxon>Insecta</taxon>
        <taxon>Pterygota</taxon>
        <taxon>Neoptera</taxon>
        <taxon>Paraneoptera</taxon>
        <taxon>Hemiptera</taxon>
        <taxon>Sternorrhyncha</taxon>
        <taxon>Aphidomorpha</taxon>
        <taxon>Aphidoidea</taxon>
        <taxon>Aphididae</taxon>
        <taxon>Macrosiphini</taxon>
        <taxon>Macrosiphum</taxon>
    </lineage>
</organism>
<evidence type="ECO:0000313" key="2">
    <source>
        <dbReference type="EMBL" id="CAI6350943.1"/>
    </source>
</evidence>
<comment type="caution">
    <text evidence="2">The sequence shown here is derived from an EMBL/GenBank/DDBJ whole genome shotgun (WGS) entry which is preliminary data.</text>
</comment>
<proteinExistence type="predicted"/>
<dbReference type="EMBL" id="CARXXK010000001">
    <property type="protein sequence ID" value="CAI6350943.1"/>
    <property type="molecule type" value="Genomic_DNA"/>
</dbReference>
<gene>
    <name evidence="2" type="ORF">MEUPH1_LOCUS7345</name>
</gene>
<dbReference type="Proteomes" id="UP001160148">
    <property type="component" value="Unassembled WGS sequence"/>
</dbReference>
<keyword evidence="3" id="KW-1185">Reference proteome</keyword>
<sequence>MAMWTNSAAKVTEFGWKSMPNLPDADNIQESKQKPSEIGDFPSLQVHERAVSCPNMVLLKNSVAEETGCKSTPNIILPAVDDIRENGQKPLENCDFHSLPVHCKRSMSLPNMTVGANCSGDAPEIG</sequence>
<feature type="region of interest" description="Disordered" evidence="1">
    <location>
        <begin position="19"/>
        <end position="40"/>
    </location>
</feature>
<protein>
    <submittedName>
        <fullName evidence="2">Uncharacterized protein</fullName>
    </submittedName>
</protein>